<name>A0A9P4R293_9PLEO</name>
<evidence type="ECO:0000313" key="3">
    <source>
        <dbReference type="Proteomes" id="UP000799444"/>
    </source>
</evidence>
<accession>A0A9P4R293</accession>
<feature type="region of interest" description="Disordered" evidence="1">
    <location>
        <begin position="683"/>
        <end position="740"/>
    </location>
</feature>
<dbReference type="EMBL" id="ML996133">
    <property type="protein sequence ID" value="KAF2735700.1"/>
    <property type="molecule type" value="Genomic_DNA"/>
</dbReference>
<keyword evidence="3" id="KW-1185">Reference proteome</keyword>
<evidence type="ECO:0000256" key="1">
    <source>
        <dbReference type="SAM" id="MobiDB-lite"/>
    </source>
</evidence>
<feature type="region of interest" description="Disordered" evidence="1">
    <location>
        <begin position="155"/>
        <end position="194"/>
    </location>
</feature>
<comment type="caution">
    <text evidence="2">The sequence shown here is derived from an EMBL/GenBank/DDBJ whole genome shotgun (WGS) entry which is preliminary data.</text>
</comment>
<proteinExistence type="predicted"/>
<feature type="region of interest" description="Disordered" evidence="1">
    <location>
        <begin position="502"/>
        <end position="541"/>
    </location>
</feature>
<dbReference type="AlphaFoldDB" id="A0A9P4R293"/>
<dbReference type="OrthoDB" id="5369448at2759"/>
<feature type="compositionally biased region" description="Polar residues" evidence="1">
    <location>
        <begin position="73"/>
        <end position="94"/>
    </location>
</feature>
<reference evidence="2" key="1">
    <citation type="journal article" date="2020" name="Stud. Mycol.">
        <title>101 Dothideomycetes genomes: a test case for predicting lifestyles and emergence of pathogens.</title>
        <authorList>
            <person name="Haridas S."/>
            <person name="Albert R."/>
            <person name="Binder M."/>
            <person name="Bloem J."/>
            <person name="Labutti K."/>
            <person name="Salamov A."/>
            <person name="Andreopoulos B."/>
            <person name="Baker S."/>
            <person name="Barry K."/>
            <person name="Bills G."/>
            <person name="Bluhm B."/>
            <person name="Cannon C."/>
            <person name="Castanera R."/>
            <person name="Culley D."/>
            <person name="Daum C."/>
            <person name="Ezra D."/>
            <person name="Gonzalez J."/>
            <person name="Henrissat B."/>
            <person name="Kuo A."/>
            <person name="Liang C."/>
            <person name="Lipzen A."/>
            <person name="Lutzoni F."/>
            <person name="Magnuson J."/>
            <person name="Mondo S."/>
            <person name="Nolan M."/>
            <person name="Ohm R."/>
            <person name="Pangilinan J."/>
            <person name="Park H.-J."/>
            <person name="Ramirez L."/>
            <person name="Alfaro M."/>
            <person name="Sun H."/>
            <person name="Tritt A."/>
            <person name="Yoshinaga Y."/>
            <person name="Zwiers L.-H."/>
            <person name="Turgeon B."/>
            <person name="Goodwin S."/>
            <person name="Spatafora J."/>
            <person name="Crous P."/>
            <person name="Grigoriev I."/>
        </authorList>
    </citation>
    <scope>NUCLEOTIDE SEQUENCE</scope>
    <source>
        <strain evidence="2">CBS 125425</strain>
    </source>
</reference>
<feature type="compositionally biased region" description="Polar residues" evidence="1">
    <location>
        <begin position="125"/>
        <end position="135"/>
    </location>
</feature>
<feature type="region of interest" description="Disordered" evidence="1">
    <location>
        <begin position="281"/>
        <end position="321"/>
    </location>
</feature>
<feature type="compositionally biased region" description="Low complexity" evidence="1">
    <location>
        <begin position="706"/>
        <end position="715"/>
    </location>
</feature>
<feature type="compositionally biased region" description="Low complexity" evidence="1">
    <location>
        <begin position="689"/>
        <end position="699"/>
    </location>
</feature>
<evidence type="ECO:0008006" key="4">
    <source>
        <dbReference type="Google" id="ProtNLM"/>
    </source>
</evidence>
<organism evidence="2 3">
    <name type="scientific">Polyplosphaeria fusca</name>
    <dbReference type="NCBI Taxonomy" id="682080"/>
    <lineage>
        <taxon>Eukaryota</taxon>
        <taxon>Fungi</taxon>
        <taxon>Dikarya</taxon>
        <taxon>Ascomycota</taxon>
        <taxon>Pezizomycotina</taxon>
        <taxon>Dothideomycetes</taxon>
        <taxon>Pleosporomycetidae</taxon>
        <taxon>Pleosporales</taxon>
        <taxon>Tetraplosphaeriaceae</taxon>
        <taxon>Polyplosphaeria</taxon>
    </lineage>
</organism>
<gene>
    <name evidence="2" type="ORF">EJ04DRAFT_511650</name>
</gene>
<sequence>MTTIHHSPPPGAPPFAIFEDAEDLEPPSPSEAYDGDTSFNSEYSLHAPDEPLPSVELDQVETEPEPYNTTYTSRPSILSTSQSRRTSLISSLPSEFSIPSKPIPPTSHGADNLYTPRKERPPFRNPSSVRAMQMSSPPPFNTFENTRGLKGTYKLATPTASARSNTPVSATGSRRSGSQREVQQSPRPTPTPQQHFPLVLLHVTILPMQFPYPQEVMAKVMPTWLLDNYKLLEDKLKDIVMMRRGLLVPHPKDEYDILEERILESLDLKLPVLLRCGHFVPPGEESESGEEEDAASVTDASTGRGSRMSGETISVEEDADDESLCTDCHRQVKKPGKGIGKGKRKWDIKIYAANGLMRAGAWSAAWSDMERCDVDISPWIPDDMRKALDKYIEEEEAEAMRKRAHEAEVQRLVDEETTRLKRIEEEAQKRREEEAELRKAFEEEVAREQRAEEEAEEKKRVEDAWHEKLEEAKETIRLEIEAQSLAEANSVAERFRALEEELKKERASVPTPPPASDQAAFSDPPRTQSRGRPRSTSRRPSLEEIPLGTLLRNYLVLLARDQKNIAILLLSAFVVFLAMQLTPGASLHLQPSDLPSGLPDDLLHPISSVVVVTSTVTATTTAISVSVSPSVVTQIEPYAESVIEQATTSLPAPTPSEIELEHVSEVAMSSRALSLETPVAVLDKGSPDSSTTSILPESSTLEETENLLTLSTSAEPTQNLVQPVAVEDRPSDSTSVPMAI</sequence>
<feature type="compositionally biased region" description="Acidic residues" evidence="1">
    <location>
        <begin position="284"/>
        <end position="294"/>
    </location>
</feature>
<feature type="region of interest" description="Disordered" evidence="1">
    <location>
        <begin position="1"/>
        <end position="141"/>
    </location>
</feature>
<feature type="compositionally biased region" description="Polar residues" evidence="1">
    <location>
        <begin position="298"/>
        <end position="312"/>
    </location>
</feature>
<protein>
    <recommendedName>
        <fullName evidence="4">Pathway-specific nitrogen regulator</fullName>
    </recommendedName>
</protein>
<dbReference type="Proteomes" id="UP000799444">
    <property type="component" value="Unassembled WGS sequence"/>
</dbReference>
<evidence type="ECO:0000313" key="2">
    <source>
        <dbReference type="EMBL" id="KAF2735700.1"/>
    </source>
</evidence>
<feature type="compositionally biased region" description="Polar residues" evidence="1">
    <location>
        <begin position="158"/>
        <end position="182"/>
    </location>
</feature>